<dbReference type="AlphaFoldDB" id="A0A316V7H3"/>
<dbReference type="RefSeq" id="XP_025353849.1">
    <property type="nucleotide sequence ID" value="XM_025495794.1"/>
</dbReference>
<feature type="compositionally biased region" description="Basic and acidic residues" evidence="2">
    <location>
        <begin position="48"/>
        <end position="59"/>
    </location>
</feature>
<dbReference type="FunFam" id="3.10.120.10:FF:000003">
    <property type="entry name" value="membrane-associated progesterone receptor component 1"/>
    <property type="match status" value="1"/>
</dbReference>
<evidence type="ECO:0000313" key="5">
    <source>
        <dbReference type="EMBL" id="PWN33547.1"/>
    </source>
</evidence>
<evidence type="ECO:0000313" key="6">
    <source>
        <dbReference type="Proteomes" id="UP000245771"/>
    </source>
</evidence>
<evidence type="ECO:0000259" key="4">
    <source>
        <dbReference type="SMART" id="SM01117"/>
    </source>
</evidence>
<evidence type="ECO:0000256" key="2">
    <source>
        <dbReference type="SAM" id="MobiDB-lite"/>
    </source>
</evidence>
<dbReference type="GO" id="GO:0012505">
    <property type="term" value="C:endomembrane system"/>
    <property type="evidence" value="ECO:0007669"/>
    <property type="project" value="TreeGrafter"/>
</dbReference>
<dbReference type="SUPFAM" id="SSF55856">
    <property type="entry name" value="Cytochrome b5-like heme/steroid binding domain"/>
    <property type="match status" value="1"/>
</dbReference>
<dbReference type="InParanoid" id="A0A316V7H3"/>
<comment type="similarity">
    <text evidence="1">Belongs to the cytochrome b5 family. MAPR subfamily.</text>
</comment>
<feature type="non-terminal residue" evidence="5">
    <location>
        <position position="1"/>
    </location>
</feature>
<evidence type="ECO:0000256" key="3">
    <source>
        <dbReference type="SAM" id="Phobius"/>
    </source>
</evidence>
<keyword evidence="3" id="KW-0812">Transmembrane</keyword>
<feature type="domain" description="Cytochrome b5 heme-binding" evidence="4">
    <location>
        <begin position="116"/>
        <end position="215"/>
    </location>
</feature>
<keyword evidence="3" id="KW-0472">Membrane</keyword>
<gene>
    <name evidence="5" type="ORF">FA14DRAFT_107027</name>
</gene>
<protein>
    <submittedName>
        <fullName evidence="5">Cytochrome b5</fullName>
    </submittedName>
</protein>
<reference evidence="5 6" key="1">
    <citation type="journal article" date="2018" name="Mol. Biol. Evol.">
        <title>Broad Genomic Sampling Reveals a Smut Pathogenic Ancestry of the Fungal Clade Ustilaginomycotina.</title>
        <authorList>
            <person name="Kijpornyongpan T."/>
            <person name="Mondo S.J."/>
            <person name="Barry K."/>
            <person name="Sandor L."/>
            <person name="Lee J."/>
            <person name="Lipzen A."/>
            <person name="Pangilinan J."/>
            <person name="LaButti K."/>
            <person name="Hainaut M."/>
            <person name="Henrissat B."/>
            <person name="Grigoriev I.V."/>
            <person name="Spatafora J.W."/>
            <person name="Aime M.C."/>
        </authorList>
    </citation>
    <scope>NUCLEOTIDE SEQUENCE [LARGE SCALE GENOMIC DNA]</scope>
    <source>
        <strain evidence="5 6">MCA 3882</strain>
    </source>
</reference>
<feature type="non-terminal residue" evidence="5">
    <location>
        <position position="235"/>
    </location>
</feature>
<dbReference type="GeneID" id="37017575"/>
<dbReference type="GO" id="GO:0016020">
    <property type="term" value="C:membrane"/>
    <property type="evidence" value="ECO:0007669"/>
    <property type="project" value="TreeGrafter"/>
</dbReference>
<keyword evidence="3" id="KW-1133">Transmembrane helix</keyword>
<dbReference type="Proteomes" id="UP000245771">
    <property type="component" value="Unassembled WGS sequence"/>
</dbReference>
<dbReference type="Gene3D" id="3.10.120.10">
    <property type="entry name" value="Cytochrome b5-like heme/steroid binding domain"/>
    <property type="match status" value="1"/>
</dbReference>
<organism evidence="5 6">
    <name type="scientific">Meira miltonrushii</name>
    <dbReference type="NCBI Taxonomy" id="1280837"/>
    <lineage>
        <taxon>Eukaryota</taxon>
        <taxon>Fungi</taxon>
        <taxon>Dikarya</taxon>
        <taxon>Basidiomycota</taxon>
        <taxon>Ustilaginomycotina</taxon>
        <taxon>Exobasidiomycetes</taxon>
        <taxon>Exobasidiales</taxon>
        <taxon>Brachybasidiaceae</taxon>
        <taxon>Meira</taxon>
    </lineage>
</organism>
<dbReference type="SMART" id="SM01117">
    <property type="entry name" value="Cyt-b5"/>
    <property type="match status" value="1"/>
</dbReference>
<dbReference type="InterPro" id="IPR050577">
    <property type="entry name" value="MAPR/NEUFC/NENF-like"/>
</dbReference>
<accession>A0A316V7H3</accession>
<sequence length="235" mass="26764">YDIDPSDPNRKVKHKKINTAFLKHQRWKAEQERLEQEHGRANKTKAQSKPESKSDKGKADTTTTTGRSLPFLFVKWSLVAVLCAFGLGQFIAGDALWGYRGKYVQKETFMPPTRMFTPAELAKYDGKDELKPIYLSILGHVYDVTPGKWVYGPKGSYHFFAGRDASRAFVTGCFHTPSHLSHDLRGLNKDEVAAIEEWKNFFDNHQRYKFVGKLDLPRISKSSPIPKPCNTNADK</sequence>
<dbReference type="GO" id="GO:0020037">
    <property type="term" value="F:heme binding"/>
    <property type="evidence" value="ECO:0007669"/>
    <property type="project" value="UniProtKB-ARBA"/>
</dbReference>
<dbReference type="InterPro" id="IPR001199">
    <property type="entry name" value="Cyt_B5-like_heme/steroid-bd"/>
</dbReference>
<proteinExistence type="inferred from homology"/>
<feature type="transmembrane region" description="Helical" evidence="3">
    <location>
        <begin position="76"/>
        <end position="97"/>
    </location>
</feature>
<dbReference type="OrthoDB" id="10257697at2759"/>
<dbReference type="Pfam" id="PF00173">
    <property type="entry name" value="Cyt-b5"/>
    <property type="match status" value="1"/>
</dbReference>
<feature type="compositionally biased region" description="Basic and acidic residues" evidence="2">
    <location>
        <begin position="27"/>
        <end position="40"/>
    </location>
</feature>
<name>A0A316V7H3_9BASI</name>
<keyword evidence="6" id="KW-1185">Reference proteome</keyword>
<feature type="region of interest" description="Disordered" evidence="2">
    <location>
        <begin position="23"/>
        <end position="63"/>
    </location>
</feature>
<dbReference type="PANTHER" id="PTHR10281:SF76">
    <property type="entry name" value="CALCUTTA CUP-RELATED"/>
    <property type="match status" value="1"/>
</dbReference>
<dbReference type="EMBL" id="KZ819604">
    <property type="protein sequence ID" value="PWN33547.1"/>
    <property type="molecule type" value="Genomic_DNA"/>
</dbReference>
<evidence type="ECO:0000256" key="1">
    <source>
        <dbReference type="ARBA" id="ARBA00038357"/>
    </source>
</evidence>
<dbReference type="PANTHER" id="PTHR10281">
    <property type="entry name" value="MEMBRANE-ASSOCIATED PROGESTERONE RECEPTOR COMPONENT-RELATED"/>
    <property type="match status" value="1"/>
</dbReference>
<dbReference type="InterPro" id="IPR036400">
    <property type="entry name" value="Cyt_B5-like_heme/steroid_sf"/>
</dbReference>